<proteinExistence type="predicted"/>
<dbReference type="GeneID" id="28831652"/>
<dbReference type="RefSeq" id="XP_018073412.1">
    <property type="nucleotide sequence ID" value="XM_018221926.1"/>
</dbReference>
<feature type="non-terminal residue" evidence="1">
    <location>
        <position position="1"/>
    </location>
</feature>
<name>A0A194XH08_MOLSC</name>
<dbReference type="SUPFAM" id="SSF48371">
    <property type="entry name" value="ARM repeat"/>
    <property type="match status" value="1"/>
</dbReference>
<evidence type="ECO:0000313" key="1">
    <source>
        <dbReference type="EMBL" id="KUJ19057.1"/>
    </source>
</evidence>
<dbReference type="InParanoid" id="A0A194XH08"/>
<dbReference type="Gene3D" id="1.25.10.10">
    <property type="entry name" value="Leucine-rich Repeat Variant"/>
    <property type="match status" value="1"/>
</dbReference>
<keyword evidence="2" id="KW-1185">Reference proteome</keyword>
<organism evidence="1 2">
    <name type="scientific">Mollisia scopiformis</name>
    <name type="common">Conifer needle endophyte fungus</name>
    <name type="synonym">Phialocephala scopiformis</name>
    <dbReference type="NCBI Taxonomy" id="149040"/>
    <lineage>
        <taxon>Eukaryota</taxon>
        <taxon>Fungi</taxon>
        <taxon>Dikarya</taxon>
        <taxon>Ascomycota</taxon>
        <taxon>Pezizomycotina</taxon>
        <taxon>Leotiomycetes</taxon>
        <taxon>Helotiales</taxon>
        <taxon>Mollisiaceae</taxon>
        <taxon>Mollisia</taxon>
    </lineage>
</organism>
<dbReference type="OrthoDB" id="3517218at2759"/>
<protein>
    <recommendedName>
        <fullName evidence="3">HEAT repeat domain-containing protein</fullName>
    </recommendedName>
</protein>
<gene>
    <name evidence="1" type="ORF">LY89DRAFT_773134</name>
</gene>
<dbReference type="Proteomes" id="UP000070700">
    <property type="component" value="Unassembled WGS sequence"/>
</dbReference>
<evidence type="ECO:0008006" key="3">
    <source>
        <dbReference type="Google" id="ProtNLM"/>
    </source>
</evidence>
<dbReference type="InterPro" id="IPR016024">
    <property type="entry name" value="ARM-type_fold"/>
</dbReference>
<accession>A0A194XH08</accession>
<dbReference type="EMBL" id="KQ947411">
    <property type="protein sequence ID" value="KUJ19057.1"/>
    <property type="molecule type" value="Genomic_DNA"/>
</dbReference>
<dbReference type="InterPro" id="IPR011989">
    <property type="entry name" value="ARM-like"/>
</dbReference>
<sequence length="1098" mass="126428">MDVSTLLQQFEDLNHSERVRRMVELGTESKNNDTARETINVLNYGSLYEKALALETCYGSRNITIAQQALASSSRHLRKRALNLIGLLGTDEEFLDALRRVPNNLQIHTIRRFRDARRHRQRLRVIETFLEELEKTNRDPNLFRSLISLGSKEILERHLPGLIDGVSFRDWSELAKYHPDVAQKALQDWIDQSSEDEDLLVETVVHVLRQWMAHEYNIGRAVTLFKAAHKKISIDWLPVRELAGKRPKELFQILLDSDEDIEEHVLERLESRILRKLPLSQFLEVFKRYPFVIDSWNAPDSFDDLTIEQRKAVYKIVHVGWRNQGGIITQLSLEKLPREERILEARRHLTSSKFVTNPERKIKYVALLPWDEAVELQAPFLRSSDADTRASALKCQISATKFDDSHLNDALQLALARKNEQDPVKKEMIAGLVEIPASRWKESHLNDLGNILRNLLDTSDTSTWTLYSMTDLVTGIISYHPRWAAKQLATIIRERKPPLNRFWLSGYIPVKNVMEVLAEEMSPVLANLLKKKDGATLENIATAFDKMTKHWPELLDTCEKVLNDSEMKQHHTAMLNILKEHQPRSWNRVIPSLLAGNREVACEAVVLKYIHTREQKFLWSYLKSGDETKRDRRKALGHLSNSRVGFWRWTQTQQEALTTILLDECNDQELESDKKTSNIKQLSALAFVDPSHLINFANDDESPIVQEVALRSLGKLGGGQGVPVLIEALSDKRARIAIYALRTVLKSMPKAEVFSILKSVPQTKVTVAKETLRLIGELETDEAFTWLLEKGKESLHLDVRLALFKALLSFTDRDETWEFFEGVANDPEPDMVKIVATIPEDGLLSKAKERLLALLLQLLAHSDPVVRIAALRRCHSNPIHDPDNLLAPRLFELVHSDIKNEGEAASEAIFKTYATSNIELIRDTYRKLIHNRERLGFFHDQYWSVAYGRKKMFNPVTHMILDVLKEDRFSVKRRVKLMFDALYWPEIKPHIFEIVPELHADALVEAEKVIEENSTRWKTEKDDLLEAELEMAKSGDERARRLALSFLIGGVDENKGWKRAESDRLEIYKQDSSPLVAERAWEVEIDEEANDLDDKEST</sequence>
<dbReference type="AlphaFoldDB" id="A0A194XH08"/>
<evidence type="ECO:0000313" key="2">
    <source>
        <dbReference type="Proteomes" id="UP000070700"/>
    </source>
</evidence>
<dbReference type="KEGG" id="psco:LY89DRAFT_773134"/>
<reference evidence="1 2" key="1">
    <citation type="submission" date="2015-10" db="EMBL/GenBank/DDBJ databases">
        <title>Full genome of DAOMC 229536 Phialocephala scopiformis, a fungal endophyte of spruce producing the potent anti-insectan compound rugulosin.</title>
        <authorList>
            <consortium name="DOE Joint Genome Institute"/>
            <person name="Walker A.K."/>
            <person name="Frasz S.L."/>
            <person name="Seifert K.A."/>
            <person name="Miller J.D."/>
            <person name="Mondo S.J."/>
            <person name="Labutti K."/>
            <person name="Lipzen A."/>
            <person name="Dockter R."/>
            <person name="Kennedy M."/>
            <person name="Grigoriev I.V."/>
            <person name="Spatafora J.W."/>
        </authorList>
    </citation>
    <scope>NUCLEOTIDE SEQUENCE [LARGE SCALE GENOMIC DNA]</scope>
    <source>
        <strain evidence="1 2">CBS 120377</strain>
    </source>
</reference>